<accession>A0ABZ3FFZ7</accession>
<evidence type="ECO:0000313" key="1">
    <source>
        <dbReference type="EMBL" id="XAM42136.1"/>
    </source>
</evidence>
<gene>
    <name evidence="1" type="ORF">TPELB_24490</name>
</gene>
<keyword evidence="2" id="KW-1185">Reference proteome</keyword>
<evidence type="ECO:0000313" key="2">
    <source>
        <dbReference type="Proteomes" id="UP001477947"/>
    </source>
</evidence>
<dbReference type="EMBL" id="CP154622">
    <property type="protein sequence ID" value="XAM42136.1"/>
    <property type="molecule type" value="Genomic_DNA"/>
</dbReference>
<name>A0ABZ3FFZ7_9FIRM</name>
<organism evidence="1 2">
    <name type="scientific">Terrisporobacter petrolearius</name>
    <dbReference type="NCBI Taxonomy" id="1460447"/>
    <lineage>
        <taxon>Bacteria</taxon>
        <taxon>Bacillati</taxon>
        <taxon>Bacillota</taxon>
        <taxon>Clostridia</taxon>
        <taxon>Peptostreptococcales</taxon>
        <taxon>Peptostreptococcaceae</taxon>
        <taxon>Terrisporobacter</taxon>
    </lineage>
</organism>
<proteinExistence type="predicted"/>
<sequence>MNTTTFLEILTVAEKLEVNKYNEVKTKESM</sequence>
<protein>
    <submittedName>
        <fullName evidence="1">Uncharacterized protein</fullName>
    </submittedName>
</protein>
<dbReference type="Proteomes" id="UP001477947">
    <property type="component" value="Chromosome"/>
</dbReference>
<reference evidence="1 2" key="1">
    <citation type="submission" date="2024-04" db="EMBL/GenBank/DDBJ databases">
        <title>Isolation and characterization of novel acetogenic strains of the genera Terrisporobacter and Acetoanaerobium.</title>
        <authorList>
            <person name="Boeer T."/>
            <person name="Schueler M.A."/>
            <person name="Lueschen A."/>
            <person name="Eysell L."/>
            <person name="Droege J."/>
            <person name="Heinemann M."/>
            <person name="Engelhardt L."/>
            <person name="Basen M."/>
            <person name="Daniel R."/>
        </authorList>
    </citation>
    <scope>NUCLEOTIDE SEQUENCE [LARGE SCALE GENOMIC DNA]</scope>
    <source>
        <strain evidence="1 2">ELB</strain>
    </source>
</reference>